<proteinExistence type="predicted"/>
<dbReference type="PANTHER" id="PTHR42951">
    <property type="entry name" value="METALLO-BETA-LACTAMASE DOMAIN-CONTAINING"/>
    <property type="match status" value="1"/>
</dbReference>
<dbReference type="eggNOG" id="COG0491">
    <property type="taxonomic scope" value="Bacteria"/>
</dbReference>
<dbReference type="SMART" id="SM00849">
    <property type="entry name" value="Lactamase_B"/>
    <property type="match status" value="1"/>
</dbReference>
<dbReference type="SUPFAM" id="SSF56281">
    <property type="entry name" value="Metallo-hydrolase/oxidoreductase"/>
    <property type="match status" value="1"/>
</dbReference>
<dbReference type="EMBL" id="CP007739">
    <property type="protein sequence ID" value="AIE60104.1"/>
    <property type="molecule type" value="Genomic_DNA"/>
</dbReference>
<dbReference type="InterPro" id="IPR001279">
    <property type="entry name" value="Metallo-B-lactamas"/>
</dbReference>
<dbReference type="PANTHER" id="PTHR42951:SF9">
    <property type="entry name" value="METAL-DEPENDENT HYDROLASE"/>
    <property type="match status" value="1"/>
</dbReference>
<gene>
    <name evidence="2" type="primary">yobT</name>
    <name evidence="2" type="ORF">BMMGA3_08500</name>
</gene>
<keyword evidence="3" id="KW-1185">Reference proteome</keyword>
<keyword evidence="2" id="KW-0378">Hydrolase</keyword>
<dbReference type="OrthoDB" id="9802248at2"/>
<dbReference type="STRING" id="796606.BMMGA3_08500"/>
<name>I3E8L1_BACMM</name>
<evidence type="ECO:0000313" key="2">
    <source>
        <dbReference type="EMBL" id="AIE60104.1"/>
    </source>
</evidence>
<evidence type="ECO:0000259" key="1">
    <source>
        <dbReference type="SMART" id="SM00849"/>
    </source>
</evidence>
<dbReference type="Gene3D" id="3.60.15.10">
    <property type="entry name" value="Ribonuclease Z/Hydroxyacylglutathione hydrolase-like"/>
    <property type="match status" value="1"/>
</dbReference>
<dbReference type="HOGENOM" id="CLU_030571_2_4_9"/>
<reference evidence="2 3" key="1">
    <citation type="journal article" date="2015" name="BMC Genomics">
        <title>Transcriptome analysis of thermophilic methylotrophic Bacillus methanolicus MGA3 using RNA-sequencing provides detailed insights into its previously uncharted transcriptional landscape.</title>
        <authorList>
            <person name="Irla M."/>
            <person name="Neshat A."/>
            <person name="Brautaset T."/>
            <person name="Ruckert C."/>
            <person name="Kalinowski J."/>
            <person name="Wendisch V.F."/>
        </authorList>
    </citation>
    <scope>NUCLEOTIDE SEQUENCE [LARGE SCALE GENOMIC DNA]</scope>
    <source>
        <strain evidence="3">MGA3 / ATCC 53907</strain>
    </source>
</reference>
<feature type="domain" description="Metallo-beta-lactamase" evidence="1">
    <location>
        <begin position="20"/>
        <end position="213"/>
    </location>
</feature>
<dbReference type="KEGG" id="bmet:BMMGA3_08500"/>
<dbReference type="RefSeq" id="WP_004434167.1">
    <property type="nucleotide sequence ID" value="NZ_ADWW01000002.1"/>
</dbReference>
<sequence>MKVTKEKTVYQLTFLPGLFPVNCYLVEEEEDLTLIDAALPFSLKGILKTAALIGKPIARILLTHAHEDHVGALDGLKNALPNAKVYISKRDARLLAGDKSLDPAEPATPIRGGVPKNLKTTHADVLLEDGDQIKSLLAFNSPGHTPGSIAFLDTRNNSLIAGDAFQTKGGIAVAGKVQPLFPFPAMGTWNKMVALESARKLLRLQPTLLATGHGRMIVHPEEAMKRAITEAEKRLI</sequence>
<dbReference type="Pfam" id="PF00753">
    <property type="entry name" value="Lactamase_B"/>
    <property type="match status" value="1"/>
</dbReference>
<dbReference type="GO" id="GO:0016787">
    <property type="term" value="F:hydrolase activity"/>
    <property type="evidence" value="ECO:0007669"/>
    <property type="project" value="UniProtKB-KW"/>
</dbReference>
<dbReference type="Proteomes" id="UP000027602">
    <property type="component" value="Chromosome"/>
</dbReference>
<evidence type="ECO:0000313" key="3">
    <source>
        <dbReference type="Proteomes" id="UP000027602"/>
    </source>
</evidence>
<protein>
    <recommendedName>
        <fullName evidence="1">Metallo-beta-lactamase domain-containing protein</fullName>
    </recommendedName>
</protein>
<dbReference type="InterPro" id="IPR036866">
    <property type="entry name" value="RibonucZ/Hydroxyglut_hydro"/>
</dbReference>
<accession>I3E8L1</accession>
<dbReference type="AlphaFoldDB" id="I3E8L1"/>
<organism evidence="2 3">
    <name type="scientific">Bacillus methanolicus (strain MGA3 / ATCC 53907)</name>
    <dbReference type="NCBI Taxonomy" id="796606"/>
    <lineage>
        <taxon>Bacteria</taxon>
        <taxon>Bacillati</taxon>
        <taxon>Bacillota</taxon>
        <taxon>Bacilli</taxon>
        <taxon>Bacillales</taxon>
        <taxon>Bacillaceae</taxon>
        <taxon>Bacillus</taxon>
    </lineage>
</organism>
<dbReference type="CDD" id="cd07721">
    <property type="entry name" value="yflN-like_MBL-fold"/>
    <property type="match status" value="1"/>
</dbReference>
<dbReference type="InterPro" id="IPR050855">
    <property type="entry name" value="NDM-1-like"/>
</dbReference>